<dbReference type="InterPro" id="IPR000683">
    <property type="entry name" value="Gfo/Idh/MocA-like_OxRdtase_N"/>
</dbReference>
<dbReference type="Gene3D" id="3.30.360.10">
    <property type="entry name" value="Dihydrodipicolinate Reductase, domain 2"/>
    <property type="match status" value="1"/>
</dbReference>
<evidence type="ECO:0000313" key="5">
    <source>
        <dbReference type="Proteomes" id="UP000181980"/>
    </source>
</evidence>
<keyword evidence="5" id="KW-1185">Reference proteome</keyword>
<feature type="domain" description="Gfo/Idh/MocA-like oxidoreductase C-terminal" evidence="3">
    <location>
        <begin position="159"/>
        <end position="436"/>
    </location>
</feature>
<gene>
    <name evidence="4" type="ORF">SAMN04488561_1717</name>
</gene>
<dbReference type="PANTHER" id="PTHR43377">
    <property type="entry name" value="BILIVERDIN REDUCTASE A"/>
    <property type="match status" value="1"/>
</dbReference>
<comment type="similarity">
    <text evidence="1">Belongs to the Gfo/Idh/MocA family.</text>
</comment>
<dbReference type="GO" id="GO:0000166">
    <property type="term" value="F:nucleotide binding"/>
    <property type="evidence" value="ECO:0007669"/>
    <property type="project" value="InterPro"/>
</dbReference>
<dbReference type="AlphaFoldDB" id="A0A1H5JS40"/>
<dbReference type="STRING" id="561176.SAMN04488561_1717"/>
<dbReference type="RefSeq" id="WP_069110927.1">
    <property type="nucleotide sequence ID" value="NZ_FNUC01000003.1"/>
</dbReference>
<dbReference type="OrthoDB" id="103047at2"/>
<accession>A0A1H5JS40</accession>
<dbReference type="SUPFAM" id="SSF55347">
    <property type="entry name" value="Glyceraldehyde-3-phosphate dehydrogenase-like, C-terminal domain"/>
    <property type="match status" value="1"/>
</dbReference>
<dbReference type="Pfam" id="PF02894">
    <property type="entry name" value="GFO_IDH_MocA_C"/>
    <property type="match status" value="1"/>
</dbReference>
<organism evidence="4 5">
    <name type="scientific">Jiangella alba</name>
    <dbReference type="NCBI Taxonomy" id="561176"/>
    <lineage>
        <taxon>Bacteria</taxon>
        <taxon>Bacillati</taxon>
        <taxon>Actinomycetota</taxon>
        <taxon>Actinomycetes</taxon>
        <taxon>Jiangellales</taxon>
        <taxon>Jiangellaceae</taxon>
        <taxon>Jiangella</taxon>
    </lineage>
</organism>
<evidence type="ECO:0000259" key="3">
    <source>
        <dbReference type="Pfam" id="PF02894"/>
    </source>
</evidence>
<dbReference type="InterPro" id="IPR051450">
    <property type="entry name" value="Gfo/Idh/MocA_Oxidoreductases"/>
</dbReference>
<evidence type="ECO:0000256" key="1">
    <source>
        <dbReference type="ARBA" id="ARBA00010928"/>
    </source>
</evidence>
<dbReference type="Proteomes" id="UP000181980">
    <property type="component" value="Unassembled WGS sequence"/>
</dbReference>
<dbReference type="InterPro" id="IPR004104">
    <property type="entry name" value="Gfo/Idh/MocA-like_OxRdtase_C"/>
</dbReference>
<feature type="domain" description="Gfo/Idh/MocA-like oxidoreductase N-terminal" evidence="2">
    <location>
        <begin position="36"/>
        <end position="147"/>
    </location>
</feature>
<dbReference type="SUPFAM" id="SSF51735">
    <property type="entry name" value="NAD(P)-binding Rossmann-fold domains"/>
    <property type="match status" value="1"/>
</dbReference>
<dbReference type="InterPro" id="IPR036291">
    <property type="entry name" value="NAD(P)-bd_dom_sf"/>
</dbReference>
<evidence type="ECO:0000259" key="2">
    <source>
        <dbReference type="Pfam" id="PF01408"/>
    </source>
</evidence>
<reference evidence="5" key="1">
    <citation type="submission" date="2016-10" db="EMBL/GenBank/DDBJ databases">
        <authorList>
            <person name="Varghese N."/>
            <person name="Submissions S."/>
        </authorList>
    </citation>
    <scope>NUCLEOTIDE SEQUENCE [LARGE SCALE GENOMIC DNA]</scope>
    <source>
        <strain evidence="5">DSM 45237</strain>
    </source>
</reference>
<dbReference type="Pfam" id="PF01408">
    <property type="entry name" value="GFO_IDH_MocA"/>
    <property type="match status" value="1"/>
</dbReference>
<dbReference type="PANTHER" id="PTHR43377:SF2">
    <property type="entry name" value="BINDING ROSSMANN FOLD OXIDOREDUCTASE, PUTATIVE (AFU_ORTHOLOGUE AFUA_4G00560)-RELATED"/>
    <property type="match status" value="1"/>
</dbReference>
<evidence type="ECO:0000313" key="4">
    <source>
        <dbReference type="EMBL" id="SEE55385.1"/>
    </source>
</evidence>
<sequence length="446" mass="48418">MTRYAIAGLSNRGVASFVRPILGSLGGADTALGYGENAEDYSEHADVVAVVDPDEARVTAFNESLLPPGHAPLAWYAPDDFDRMVDEARPDVVVVASPDHTHAAYVLAALRRDVDVIVEKPMVTTAADAAAVLAAEQASKATVRVTHNLRYTLRHRTIKRLILDGAIGRPTHVSLDYHVDIRHGASFFLRWNRRRELSGGLSVHKSTHHLDLVSWWLDDVPERVFAIGGRHYYGPDSPHRPRDENGAPLTGAALRDNDPYFQAQLGSNTFPDGAAADRVGLFGLSYGHQYPAGQDMYLYDDEIDVEDTYSALVAYRGGIALSYTIDFSSPWEGYRVTINGTHGQIETLHSRLPGGGALPGSDDITYRPLFGEARTIEVATVAGGHEGADPLLRHDLFVGPGRESLDLGLLADSADGARAVATGEAIWRSIATRELVDVEDLLTPPE</sequence>
<dbReference type="EMBL" id="FNUC01000003">
    <property type="protein sequence ID" value="SEE55385.1"/>
    <property type="molecule type" value="Genomic_DNA"/>
</dbReference>
<dbReference type="Gene3D" id="3.40.50.720">
    <property type="entry name" value="NAD(P)-binding Rossmann-like Domain"/>
    <property type="match status" value="1"/>
</dbReference>
<protein>
    <submittedName>
        <fullName evidence="4">Predicted dehydrogenase</fullName>
    </submittedName>
</protein>
<proteinExistence type="inferred from homology"/>
<name>A0A1H5JS40_9ACTN</name>